<evidence type="ECO:0000256" key="1">
    <source>
        <dbReference type="SAM" id="Phobius"/>
    </source>
</evidence>
<keyword evidence="1" id="KW-0472">Membrane</keyword>
<reference evidence="2" key="1">
    <citation type="journal article" date="2019" name="Ticks Tick Borne Dis.">
        <title>Argasid and ixodid systematics: Implications for soft tick evolution and systematics, with a new argasid species list.</title>
        <authorList>
            <person name="Mans B.J."/>
            <person name="Featherston J."/>
            <person name="Kvas M."/>
            <person name="Pillay K.A."/>
            <person name="de Klerk D.G."/>
            <person name="Pienaar R."/>
            <person name="de Castro M.H."/>
            <person name="Schwan T.G."/>
            <person name="Lopez J.E."/>
            <person name="Teel P."/>
            <person name="Perez de Leon A.A."/>
            <person name="Sonenshine D.E."/>
            <person name="Egekwu N.I."/>
            <person name="Bakkes D.K."/>
            <person name="Heyne H."/>
            <person name="Kanduma E.G."/>
            <person name="Nyangiwe N."/>
            <person name="Bouattour A."/>
            <person name="Latif A.A."/>
        </authorList>
    </citation>
    <scope>NUCLEOTIDE SEQUENCE</scope>
</reference>
<proteinExistence type="predicted"/>
<name>A0A1P8AG76_9ACAR</name>
<geneLocation type="mitochondrion" evidence="2"/>
<evidence type="ECO:0000313" key="2">
    <source>
        <dbReference type="EMBL" id="AMX74119.1"/>
    </source>
</evidence>
<protein>
    <submittedName>
        <fullName evidence="2">ATP synthase F0 subunit 8</fullName>
    </submittedName>
</protein>
<keyword evidence="1" id="KW-0812">Transmembrane</keyword>
<dbReference type="EMBL" id="KR907242">
    <property type="protein sequence ID" value="AMX74119.1"/>
    <property type="molecule type" value="Genomic_DNA"/>
</dbReference>
<keyword evidence="2" id="KW-0496">Mitochondrion</keyword>
<dbReference type="AlphaFoldDB" id="A0A1P8AG76"/>
<organism evidence="2">
    <name type="scientific">Navis striatus</name>
    <dbReference type="NCBI Taxonomy" id="1580118"/>
    <lineage>
        <taxon>Eukaryota</taxon>
        <taxon>Metazoa</taxon>
        <taxon>Ecdysozoa</taxon>
        <taxon>Arthropoda</taxon>
        <taxon>Chelicerata</taxon>
        <taxon>Arachnida</taxon>
        <taxon>Acari</taxon>
        <taxon>Parasitiformes</taxon>
        <taxon>Ixodida</taxon>
        <taxon>Ixodoidea</taxon>
        <taxon>Argasidae</taxon>
        <taxon>Argasinae</taxon>
        <taxon>Navis</taxon>
    </lineage>
</organism>
<keyword evidence="1" id="KW-1133">Transmembrane helix</keyword>
<gene>
    <name evidence="2" type="primary">ATP8</name>
</gene>
<feature type="transmembrane region" description="Helical" evidence="1">
    <location>
        <begin position="12"/>
        <end position="33"/>
    </location>
</feature>
<sequence>MPQLFPMNWTFLSSYFFLSIISLISMIYFIPFLKKKKKLLFKKEFYKNWMW</sequence>
<accession>A0A1P8AG76</accession>